<accession>A0A1Z5RC10</accession>
<reference evidence="3" key="2">
    <citation type="journal article" date="2018" name="Plant J.">
        <title>The Sorghum bicolor reference genome: improved assembly, gene annotations, a transcriptome atlas, and signatures of genome organization.</title>
        <authorList>
            <person name="McCormick R.F."/>
            <person name="Truong S.K."/>
            <person name="Sreedasyam A."/>
            <person name="Jenkins J."/>
            <person name="Shu S."/>
            <person name="Sims D."/>
            <person name="Kennedy M."/>
            <person name="Amirebrahimi M."/>
            <person name="Weers B.D."/>
            <person name="McKinley B."/>
            <person name="Mattison A."/>
            <person name="Morishige D.T."/>
            <person name="Grimwood J."/>
            <person name="Schmutz J."/>
            <person name="Mullet J.E."/>
        </authorList>
    </citation>
    <scope>NUCLEOTIDE SEQUENCE [LARGE SCALE GENOMIC DNA]</scope>
    <source>
        <strain evidence="3">cv. BTx623</strain>
    </source>
</reference>
<feature type="region of interest" description="Disordered" evidence="1">
    <location>
        <begin position="88"/>
        <end position="180"/>
    </location>
</feature>
<feature type="region of interest" description="Disordered" evidence="1">
    <location>
        <begin position="1"/>
        <end position="74"/>
    </location>
</feature>
<dbReference type="InParanoid" id="A0A1Z5RC10"/>
<feature type="compositionally biased region" description="Gly residues" evidence="1">
    <location>
        <begin position="60"/>
        <end position="70"/>
    </location>
</feature>
<evidence type="ECO:0000256" key="1">
    <source>
        <dbReference type="SAM" id="MobiDB-lite"/>
    </source>
</evidence>
<gene>
    <name evidence="2" type="ORF">SORBI_3006G038850</name>
</gene>
<name>A0A1Z5RC10_SORBI</name>
<evidence type="ECO:0000313" key="2">
    <source>
        <dbReference type="EMBL" id="OQU81304.1"/>
    </source>
</evidence>
<dbReference type="EMBL" id="CM000765">
    <property type="protein sequence ID" value="OQU81304.1"/>
    <property type="molecule type" value="Genomic_DNA"/>
</dbReference>
<dbReference type="Proteomes" id="UP000000768">
    <property type="component" value="Chromosome 6"/>
</dbReference>
<dbReference type="Gramene" id="OQU81304">
    <property type="protein sequence ID" value="OQU81304"/>
    <property type="gene ID" value="SORBI_3006G038850"/>
</dbReference>
<keyword evidence="3" id="KW-1185">Reference proteome</keyword>
<organism evidence="2 3">
    <name type="scientific">Sorghum bicolor</name>
    <name type="common">Sorghum</name>
    <name type="synonym">Sorghum vulgare</name>
    <dbReference type="NCBI Taxonomy" id="4558"/>
    <lineage>
        <taxon>Eukaryota</taxon>
        <taxon>Viridiplantae</taxon>
        <taxon>Streptophyta</taxon>
        <taxon>Embryophyta</taxon>
        <taxon>Tracheophyta</taxon>
        <taxon>Spermatophyta</taxon>
        <taxon>Magnoliopsida</taxon>
        <taxon>Liliopsida</taxon>
        <taxon>Poales</taxon>
        <taxon>Poaceae</taxon>
        <taxon>PACMAD clade</taxon>
        <taxon>Panicoideae</taxon>
        <taxon>Andropogonodae</taxon>
        <taxon>Andropogoneae</taxon>
        <taxon>Sorghinae</taxon>
        <taxon>Sorghum</taxon>
    </lineage>
</organism>
<evidence type="ECO:0000313" key="3">
    <source>
        <dbReference type="Proteomes" id="UP000000768"/>
    </source>
</evidence>
<protein>
    <submittedName>
        <fullName evidence="2">Uncharacterized protein</fullName>
    </submittedName>
</protein>
<feature type="compositionally biased region" description="Low complexity" evidence="1">
    <location>
        <begin position="124"/>
        <end position="154"/>
    </location>
</feature>
<feature type="compositionally biased region" description="Low complexity" evidence="1">
    <location>
        <begin position="21"/>
        <end position="31"/>
    </location>
</feature>
<proteinExistence type="predicted"/>
<sequence>MQERGREGGGQRSPGHGAGGSQVASSGQRSAWRQWPPVAGLRRTSARARPAGGRRMRPGGSRGPQPGGQAGSRLGVRRVQWLTCGSGCAVAGRPERPSLRWPGQDAGGRGPPAARGGRHGPGARGRAAARPARGAATMARRPAKGAASARLAASGGRGSRFTRVWQPGRTSSSPAARRRGQPVVSVLATMVYSIGTFTAVAQHPCNISLAFSPACLQDSGGLHARLRDGRRFGL</sequence>
<reference evidence="2 3" key="1">
    <citation type="journal article" date="2009" name="Nature">
        <title>The Sorghum bicolor genome and the diversification of grasses.</title>
        <authorList>
            <person name="Paterson A.H."/>
            <person name="Bowers J.E."/>
            <person name="Bruggmann R."/>
            <person name="Dubchak I."/>
            <person name="Grimwood J."/>
            <person name="Gundlach H."/>
            <person name="Haberer G."/>
            <person name="Hellsten U."/>
            <person name="Mitros T."/>
            <person name="Poliakov A."/>
            <person name="Schmutz J."/>
            <person name="Spannagl M."/>
            <person name="Tang H."/>
            <person name="Wang X."/>
            <person name="Wicker T."/>
            <person name="Bharti A.K."/>
            <person name="Chapman J."/>
            <person name="Feltus F.A."/>
            <person name="Gowik U."/>
            <person name="Grigoriev I.V."/>
            <person name="Lyons E."/>
            <person name="Maher C.A."/>
            <person name="Martis M."/>
            <person name="Narechania A."/>
            <person name="Otillar R.P."/>
            <person name="Penning B.W."/>
            <person name="Salamov A.A."/>
            <person name="Wang Y."/>
            <person name="Zhang L."/>
            <person name="Carpita N.C."/>
            <person name="Freeling M."/>
            <person name="Gingle A.R."/>
            <person name="Hash C.T."/>
            <person name="Keller B."/>
            <person name="Klein P."/>
            <person name="Kresovich S."/>
            <person name="McCann M.C."/>
            <person name="Ming R."/>
            <person name="Peterson D.G."/>
            <person name="Mehboob-ur-Rahman"/>
            <person name="Ware D."/>
            <person name="Westhoff P."/>
            <person name="Mayer K.F."/>
            <person name="Messing J."/>
            <person name="Rokhsar D.S."/>
        </authorList>
    </citation>
    <scope>NUCLEOTIDE SEQUENCE [LARGE SCALE GENOMIC DNA]</scope>
    <source>
        <strain evidence="3">cv. BTx623</strain>
    </source>
</reference>
<dbReference type="AlphaFoldDB" id="A0A1Z5RC10"/>
<feature type="compositionally biased region" description="Gly residues" evidence="1">
    <location>
        <begin position="10"/>
        <end position="20"/>
    </location>
</feature>